<feature type="domain" description="YprB ribonuclease H-like" evidence="1">
    <location>
        <begin position="20"/>
        <end position="156"/>
    </location>
</feature>
<sequence>MKLLVFDVETKKAFDEVGGYFPEKLGVSIIGSYFRDEEGNKEEYVGYREDNFSPFWRRLEQADLVVGFNTIAFDYPTLKPYYGGDFSQFPSLDIMVELEKHLGHRVGLDAVAKETLGMQKSGHGLDAITYYHEGEWEKLEKYCLQDVKVTKELYDYGVKNKILRFKNKWNNLIEVPVDFEKQRKTKVQVQTTLF</sequence>
<dbReference type="AlphaFoldDB" id="A0A1F5F456"/>
<proteinExistence type="predicted"/>
<accession>A0A1F5F456</accession>
<dbReference type="InterPro" id="IPR012337">
    <property type="entry name" value="RNaseH-like_sf"/>
</dbReference>
<dbReference type="Gene3D" id="3.30.420.10">
    <property type="entry name" value="Ribonuclease H-like superfamily/Ribonuclease H"/>
    <property type="match status" value="1"/>
</dbReference>
<dbReference type="InterPro" id="IPR036397">
    <property type="entry name" value="RNaseH_sf"/>
</dbReference>
<reference evidence="2 3" key="1">
    <citation type="journal article" date="2016" name="Nat. Commun.">
        <title>Thousands of microbial genomes shed light on interconnected biogeochemical processes in an aquifer system.</title>
        <authorList>
            <person name="Anantharaman K."/>
            <person name="Brown C.T."/>
            <person name="Hug L.A."/>
            <person name="Sharon I."/>
            <person name="Castelle C.J."/>
            <person name="Probst A.J."/>
            <person name="Thomas B.C."/>
            <person name="Singh A."/>
            <person name="Wilkins M.J."/>
            <person name="Karaoz U."/>
            <person name="Brodie E.L."/>
            <person name="Williams K.H."/>
            <person name="Hubbard S.S."/>
            <person name="Banfield J.F."/>
        </authorList>
    </citation>
    <scope>NUCLEOTIDE SEQUENCE [LARGE SCALE GENOMIC DNA]</scope>
</reference>
<evidence type="ECO:0000259" key="1">
    <source>
        <dbReference type="Pfam" id="PF13482"/>
    </source>
</evidence>
<gene>
    <name evidence="2" type="ORF">A2228_02785</name>
</gene>
<dbReference type="EMBL" id="MFAK01000036">
    <property type="protein sequence ID" value="OGD74412.1"/>
    <property type="molecule type" value="Genomic_DNA"/>
</dbReference>
<comment type="caution">
    <text evidence="2">The sequence shown here is derived from an EMBL/GenBank/DDBJ whole genome shotgun (WGS) entry which is preliminary data.</text>
</comment>
<dbReference type="InterPro" id="IPR038720">
    <property type="entry name" value="YprB_RNase_H-like_dom"/>
</dbReference>
<evidence type="ECO:0000313" key="2">
    <source>
        <dbReference type="EMBL" id="OGD74412.1"/>
    </source>
</evidence>
<dbReference type="Proteomes" id="UP000176191">
    <property type="component" value="Unassembled WGS sequence"/>
</dbReference>
<evidence type="ECO:0000313" key="3">
    <source>
        <dbReference type="Proteomes" id="UP000176191"/>
    </source>
</evidence>
<dbReference type="SUPFAM" id="SSF53098">
    <property type="entry name" value="Ribonuclease H-like"/>
    <property type="match status" value="1"/>
</dbReference>
<dbReference type="GO" id="GO:0003676">
    <property type="term" value="F:nucleic acid binding"/>
    <property type="evidence" value="ECO:0007669"/>
    <property type="project" value="InterPro"/>
</dbReference>
<protein>
    <recommendedName>
        <fullName evidence="1">YprB ribonuclease H-like domain-containing protein</fullName>
    </recommendedName>
</protein>
<organism evidence="2 3">
    <name type="scientific">Candidatus Collierbacteria bacterium RIFOXYA2_FULL_46_10</name>
    <dbReference type="NCBI Taxonomy" id="1817726"/>
    <lineage>
        <taxon>Bacteria</taxon>
        <taxon>Candidatus Collieribacteriota</taxon>
    </lineage>
</organism>
<name>A0A1F5F456_9BACT</name>
<dbReference type="Pfam" id="PF13482">
    <property type="entry name" value="RNase_H_2"/>
    <property type="match status" value="1"/>
</dbReference>